<keyword evidence="5 6" id="KW-0472">Membrane</keyword>
<dbReference type="SUPFAM" id="SSF55073">
    <property type="entry name" value="Nucleotide cyclase"/>
    <property type="match status" value="1"/>
</dbReference>
<dbReference type="Gene3D" id="3.20.20.450">
    <property type="entry name" value="EAL domain"/>
    <property type="match status" value="1"/>
</dbReference>
<feature type="domain" description="PAS" evidence="7">
    <location>
        <begin position="306"/>
        <end position="376"/>
    </location>
</feature>
<dbReference type="NCBIfam" id="TIGR00254">
    <property type="entry name" value="GGDEF"/>
    <property type="match status" value="1"/>
</dbReference>
<feature type="transmembrane region" description="Helical" evidence="6">
    <location>
        <begin position="273"/>
        <end position="291"/>
    </location>
</feature>
<dbReference type="PROSITE" id="PS50883">
    <property type="entry name" value="EAL"/>
    <property type="match status" value="1"/>
</dbReference>
<dbReference type="InterPro" id="IPR001610">
    <property type="entry name" value="PAC"/>
</dbReference>
<dbReference type="Pfam" id="PF13188">
    <property type="entry name" value="PAS_8"/>
    <property type="match status" value="1"/>
</dbReference>
<dbReference type="InterPro" id="IPR052155">
    <property type="entry name" value="Biofilm_reg_signaling"/>
</dbReference>
<dbReference type="GO" id="GO:0006355">
    <property type="term" value="P:regulation of DNA-templated transcription"/>
    <property type="evidence" value="ECO:0007669"/>
    <property type="project" value="InterPro"/>
</dbReference>
<keyword evidence="4 6" id="KW-1133">Transmembrane helix</keyword>
<feature type="transmembrane region" description="Helical" evidence="6">
    <location>
        <begin position="20"/>
        <end position="41"/>
    </location>
</feature>
<dbReference type="SUPFAM" id="SSF55785">
    <property type="entry name" value="PYP-like sensor domain (PAS domain)"/>
    <property type="match status" value="4"/>
</dbReference>
<dbReference type="InterPro" id="IPR013655">
    <property type="entry name" value="PAS_fold_3"/>
</dbReference>
<feature type="transmembrane region" description="Helical" evidence="6">
    <location>
        <begin position="94"/>
        <end position="116"/>
    </location>
</feature>
<dbReference type="CDD" id="cd01948">
    <property type="entry name" value="EAL"/>
    <property type="match status" value="1"/>
</dbReference>
<dbReference type="SUPFAM" id="SSF141868">
    <property type="entry name" value="EAL domain-like"/>
    <property type="match status" value="1"/>
</dbReference>
<dbReference type="CDD" id="cd00130">
    <property type="entry name" value="PAS"/>
    <property type="match status" value="3"/>
</dbReference>
<dbReference type="InterPro" id="IPR001633">
    <property type="entry name" value="EAL_dom"/>
</dbReference>
<reference evidence="10 11" key="1">
    <citation type="journal article" date="2012" name="Science">
        <title>Ecological populations of bacteria act as socially cohesive units of antibiotic production and resistance.</title>
        <authorList>
            <person name="Cordero O.X."/>
            <person name="Wildschutte H."/>
            <person name="Kirkup B."/>
            <person name="Proehl S."/>
            <person name="Ngo L."/>
            <person name="Hussain F."/>
            <person name="Le Roux F."/>
            <person name="Mincer T."/>
            <person name="Polz M.F."/>
        </authorList>
    </citation>
    <scope>NUCLEOTIDE SEQUENCE [LARGE SCALE GENOMIC DNA]</scope>
    <source>
        <strain evidence="10 11">FF-454</strain>
    </source>
</reference>
<feature type="transmembrane region" description="Helical" evidence="6">
    <location>
        <begin position="128"/>
        <end position="152"/>
    </location>
</feature>
<sequence length="1248" mass="137950">MALSDEQVQSKDLFSNDALLVRAMLVFIGCLSLSLVAIYLLRQPGSAAFTWYANGLAIALISLAPNSQRAALTGTAFIAILLANILFGDGPLQSIQLALSNTATITAGCVALVYASRNASPFLSMQSFSIFIGLTVLLSPLLGAIAGGYTLHKALSIPFNDVALAWYFGDVIGILAMTPVTYILLKRPIELPSSFSNMKTVCLILGITALSGYLLSHVSYPFIAIAFALTFACAVLDRLSAFITAFLVSMVLDILMVSPSTNLAFSDAAANPAGLLPPIAGAMLIGILLAVKSAKLRQIQKMSAEKAALFSGAMHASVIGMVMVSPEGRMINANRSFLALVGLSDEDLQRKNFNQLVFHSDKHDVNEQCQKLAAGETDSFQLALRFLTKNKRVLWVKIGVSAVRDQWTDDVIHFVYQIQNIDKERRIDAERNMWSQKFEFALGINRIAVYEMECHTKFMHLSDNAYQAIGIKAYTVKRLYEWMAHIHPDDLREYQHSVSRIGLEPVAMEYRVLDDEQSYRWIRDCSQPIEQLDQDSTKKVIGTMTDISHERDASKDIELIDRSALALKAAQFGVWEYSPINDVLYWNPEMYALFGMKSGEFIDKRMWRNLLHPHDRRQFDAMFALAINGAHYHTHVRRVLDGKENPHHSLMAKITLDDNHPHLVGVCTVTPHVSAANNPQENAKTQLASAIHASSEGIIVLDTNLNIQVINQSARDITHCSADSVGSRIDACFSLFDGEALLSLERMLVNTPSNDFMLDSVFWLKTTRGLDVQVALSAKPVFSEEGGLEGWILTLQHTAKASWMDQTDNDLRLDKLTGLPNRRDFDHVLQHHIDTLQQHSGEHTLAVVQLEGLGALKDLLGRSARDQVIKSAALVLKANVHKAGYLARISDDRFAILLQHCAPSHAFEIAKEITTKLDHLKYTHDAKAFSIESAIGLTAANTLEIPPFQLLYHAQVALALAVDGEAPHVSLFDESTPKQSMQLSRDNLLQQIDTAIEQGSFTLLCMPIVPRRNGLATWHELLIRMITEDGQLLLPNTFFSAAEQTGRLIKIERWVFSEVLEKQAQALHDANLSVAVNLSSEAFYNSAFVEHCTTLIKQSALPASSLCIEIKENTLLIDPMKARDVVSTFRALGCSVAVDNFGAELTSFSHLKTLNVTMLKIDGSIISLMRSSRVEKRIVESIKQIGDTLNIKTGAQKVNNEEDYQQVQDAGLDYTQGYVFGEPLPLSRVISSAKAGLSNHLLFPRSAS</sequence>
<dbReference type="PROSITE" id="PS50887">
    <property type="entry name" value="GGDEF"/>
    <property type="match status" value="1"/>
</dbReference>
<dbReference type="GO" id="GO:0005886">
    <property type="term" value="C:plasma membrane"/>
    <property type="evidence" value="ECO:0007669"/>
    <property type="project" value="UniProtKB-SubCell"/>
</dbReference>
<dbReference type="SMART" id="SM00052">
    <property type="entry name" value="EAL"/>
    <property type="match status" value="1"/>
</dbReference>
<dbReference type="InterPro" id="IPR000014">
    <property type="entry name" value="PAS"/>
</dbReference>
<evidence type="ECO:0000256" key="1">
    <source>
        <dbReference type="ARBA" id="ARBA00004651"/>
    </source>
</evidence>
<dbReference type="Pfam" id="PF13426">
    <property type="entry name" value="PAS_9"/>
    <property type="match status" value="1"/>
</dbReference>
<dbReference type="InterPro" id="IPR007895">
    <property type="entry name" value="MASE1"/>
</dbReference>
<evidence type="ECO:0000313" key="11">
    <source>
        <dbReference type="Proteomes" id="UP000095039"/>
    </source>
</evidence>
<protein>
    <submittedName>
        <fullName evidence="10">PAS domain S-box protein</fullName>
    </submittedName>
</protein>
<feature type="transmembrane region" description="Helical" evidence="6">
    <location>
        <begin position="197"/>
        <end position="214"/>
    </location>
</feature>
<evidence type="ECO:0000313" key="10">
    <source>
        <dbReference type="EMBL" id="OEE61481.1"/>
    </source>
</evidence>
<dbReference type="InterPro" id="IPR043128">
    <property type="entry name" value="Rev_trsase/Diguanyl_cyclase"/>
</dbReference>
<dbReference type="InterPro" id="IPR029787">
    <property type="entry name" value="Nucleotide_cyclase"/>
</dbReference>
<dbReference type="Gene3D" id="3.30.70.270">
    <property type="match status" value="1"/>
</dbReference>
<keyword evidence="2" id="KW-1003">Cell membrane</keyword>
<dbReference type="PANTHER" id="PTHR44757">
    <property type="entry name" value="DIGUANYLATE CYCLASE DGCP"/>
    <property type="match status" value="1"/>
</dbReference>
<evidence type="ECO:0000259" key="7">
    <source>
        <dbReference type="PROSITE" id="PS50112"/>
    </source>
</evidence>
<proteinExistence type="predicted"/>
<keyword evidence="3 6" id="KW-0812">Transmembrane</keyword>
<comment type="subcellular location">
    <subcellularLocation>
        <location evidence="1">Cell membrane</location>
        <topology evidence="1">Multi-pass membrane protein</topology>
    </subcellularLocation>
</comment>
<dbReference type="Pfam" id="PF00990">
    <property type="entry name" value="GGDEF"/>
    <property type="match status" value="1"/>
</dbReference>
<dbReference type="InterPro" id="IPR000160">
    <property type="entry name" value="GGDEF_dom"/>
</dbReference>
<gene>
    <name evidence="10" type="ORF">A1OK_08990</name>
</gene>
<dbReference type="Gene3D" id="3.30.450.20">
    <property type="entry name" value="PAS domain"/>
    <property type="match status" value="4"/>
</dbReference>
<dbReference type="RefSeq" id="WP_016959881.1">
    <property type="nucleotide sequence ID" value="NZ_AJWN02000046.1"/>
</dbReference>
<dbReference type="Pfam" id="PF08447">
    <property type="entry name" value="PAS_3"/>
    <property type="match status" value="2"/>
</dbReference>
<dbReference type="InterPro" id="IPR035965">
    <property type="entry name" value="PAS-like_dom_sf"/>
</dbReference>
<dbReference type="Pfam" id="PF00563">
    <property type="entry name" value="EAL"/>
    <property type="match status" value="1"/>
</dbReference>
<dbReference type="PROSITE" id="PS50112">
    <property type="entry name" value="PAS"/>
    <property type="match status" value="2"/>
</dbReference>
<dbReference type="EMBL" id="AJWN02000046">
    <property type="protein sequence ID" value="OEE61481.1"/>
    <property type="molecule type" value="Genomic_DNA"/>
</dbReference>
<evidence type="ECO:0000256" key="5">
    <source>
        <dbReference type="ARBA" id="ARBA00023136"/>
    </source>
</evidence>
<dbReference type="SMART" id="SM00091">
    <property type="entry name" value="PAS"/>
    <property type="match status" value="3"/>
</dbReference>
<evidence type="ECO:0000256" key="2">
    <source>
        <dbReference type="ARBA" id="ARBA00022475"/>
    </source>
</evidence>
<evidence type="ECO:0000259" key="9">
    <source>
        <dbReference type="PROSITE" id="PS50887"/>
    </source>
</evidence>
<dbReference type="CDD" id="cd01949">
    <property type="entry name" value="GGDEF"/>
    <property type="match status" value="1"/>
</dbReference>
<comment type="caution">
    <text evidence="10">The sequence shown here is derived from an EMBL/GenBank/DDBJ whole genome shotgun (WGS) entry which is preliminary data.</text>
</comment>
<keyword evidence="11" id="KW-1185">Reference proteome</keyword>
<dbReference type="Pfam" id="PF05231">
    <property type="entry name" value="MASE1"/>
    <property type="match status" value="1"/>
</dbReference>
<name>A0A1E5C7I6_9GAMM</name>
<dbReference type="InterPro" id="IPR035919">
    <property type="entry name" value="EAL_sf"/>
</dbReference>
<evidence type="ECO:0000259" key="8">
    <source>
        <dbReference type="PROSITE" id="PS50883"/>
    </source>
</evidence>
<evidence type="ECO:0000256" key="4">
    <source>
        <dbReference type="ARBA" id="ARBA00022989"/>
    </source>
</evidence>
<feature type="domain" description="GGDEF" evidence="9">
    <location>
        <begin position="841"/>
        <end position="974"/>
    </location>
</feature>
<organism evidence="10 11">
    <name type="scientific">Enterovibrio norvegicus FF-454</name>
    <dbReference type="NCBI Taxonomy" id="1185651"/>
    <lineage>
        <taxon>Bacteria</taxon>
        <taxon>Pseudomonadati</taxon>
        <taxon>Pseudomonadota</taxon>
        <taxon>Gammaproteobacteria</taxon>
        <taxon>Vibrionales</taxon>
        <taxon>Vibrionaceae</taxon>
        <taxon>Enterovibrio</taxon>
    </lineage>
</organism>
<evidence type="ECO:0000256" key="3">
    <source>
        <dbReference type="ARBA" id="ARBA00022692"/>
    </source>
</evidence>
<feature type="transmembrane region" description="Helical" evidence="6">
    <location>
        <begin position="47"/>
        <end position="64"/>
    </location>
</feature>
<dbReference type="SMART" id="SM00267">
    <property type="entry name" value="GGDEF"/>
    <property type="match status" value="1"/>
</dbReference>
<feature type="transmembrane region" description="Helical" evidence="6">
    <location>
        <begin position="307"/>
        <end position="325"/>
    </location>
</feature>
<feature type="transmembrane region" description="Helical" evidence="6">
    <location>
        <begin position="164"/>
        <end position="185"/>
    </location>
</feature>
<dbReference type="NCBIfam" id="TIGR00229">
    <property type="entry name" value="sensory_box"/>
    <property type="match status" value="2"/>
</dbReference>
<dbReference type="SMART" id="SM00086">
    <property type="entry name" value="PAC"/>
    <property type="match status" value="2"/>
</dbReference>
<feature type="transmembrane region" description="Helical" evidence="6">
    <location>
        <begin position="71"/>
        <end position="88"/>
    </location>
</feature>
<dbReference type="PANTHER" id="PTHR44757:SF2">
    <property type="entry name" value="BIOFILM ARCHITECTURE MAINTENANCE PROTEIN MBAA"/>
    <property type="match status" value="1"/>
</dbReference>
<feature type="domain" description="PAS" evidence="7">
    <location>
        <begin position="583"/>
        <end position="630"/>
    </location>
</feature>
<feature type="domain" description="EAL" evidence="8">
    <location>
        <begin position="985"/>
        <end position="1237"/>
    </location>
</feature>
<feature type="transmembrane region" description="Helical" evidence="6">
    <location>
        <begin position="243"/>
        <end position="261"/>
    </location>
</feature>
<accession>A0A1E5C7I6</accession>
<dbReference type="AlphaFoldDB" id="A0A1E5C7I6"/>
<evidence type="ECO:0000256" key="6">
    <source>
        <dbReference type="SAM" id="Phobius"/>
    </source>
</evidence>
<dbReference type="Proteomes" id="UP000095039">
    <property type="component" value="Unassembled WGS sequence"/>
</dbReference>